<name>A0A8H7DK31_9AGAR</name>
<keyword evidence="3" id="KW-0862">Zinc</keyword>
<keyword evidence="1" id="KW-0479">Metal-binding</keyword>
<evidence type="ECO:0000256" key="1">
    <source>
        <dbReference type="ARBA" id="ARBA00022723"/>
    </source>
</evidence>
<dbReference type="PROSITE" id="PS51999">
    <property type="entry name" value="ZF_GRF"/>
    <property type="match status" value="1"/>
</dbReference>
<feature type="compositionally biased region" description="Basic and acidic residues" evidence="5">
    <location>
        <begin position="53"/>
        <end position="62"/>
    </location>
</feature>
<protein>
    <recommendedName>
        <fullName evidence="6">GRF-type domain-containing protein</fullName>
    </recommendedName>
</protein>
<evidence type="ECO:0000256" key="4">
    <source>
        <dbReference type="PROSITE-ProRule" id="PRU01343"/>
    </source>
</evidence>
<organism evidence="7 8">
    <name type="scientific">Mycena sanguinolenta</name>
    <dbReference type="NCBI Taxonomy" id="230812"/>
    <lineage>
        <taxon>Eukaryota</taxon>
        <taxon>Fungi</taxon>
        <taxon>Dikarya</taxon>
        <taxon>Basidiomycota</taxon>
        <taxon>Agaricomycotina</taxon>
        <taxon>Agaricomycetes</taxon>
        <taxon>Agaricomycetidae</taxon>
        <taxon>Agaricales</taxon>
        <taxon>Marasmiineae</taxon>
        <taxon>Mycenaceae</taxon>
        <taxon>Mycena</taxon>
    </lineage>
</organism>
<keyword evidence="8" id="KW-1185">Reference proteome</keyword>
<evidence type="ECO:0000256" key="3">
    <source>
        <dbReference type="ARBA" id="ARBA00022833"/>
    </source>
</evidence>
<evidence type="ECO:0000313" key="8">
    <source>
        <dbReference type="Proteomes" id="UP000623467"/>
    </source>
</evidence>
<reference evidence="7" key="1">
    <citation type="submission" date="2020-05" db="EMBL/GenBank/DDBJ databases">
        <title>Mycena genomes resolve the evolution of fungal bioluminescence.</title>
        <authorList>
            <person name="Tsai I.J."/>
        </authorList>
    </citation>
    <scope>NUCLEOTIDE SEQUENCE</scope>
    <source>
        <strain evidence="7">160909Yilan</strain>
    </source>
</reference>
<evidence type="ECO:0000313" key="7">
    <source>
        <dbReference type="EMBL" id="KAF7377110.1"/>
    </source>
</evidence>
<dbReference type="AlphaFoldDB" id="A0A8H7DK31"/>
<evidence type="ECO:0000256" key="5">
    <source>
        <dbReference type="SAM" id="MobiDB-lite"/>
    </source>
</evidence>
<dbReference type="Pfam" id="PF06839">
    <property type="entry name" value="Zn_ribbon_GRF"/>
    <property type="match status" value="1"/>
</dbReference>
<dbReference type="InterPro" id="IPR010666">
    <property type="entry name" value="Znf_GRF"/>
</dbReference>
<comment type="caution">
    <text evidence="7">The sequence shown here is derived from an EMBL/GenBank/DDBJ whole genome shotgun (WGS) entry which is preliminary data.</text>
</comment>
<dbReference type="EMBL" id="JACAZH010000001">
    <property type="protein sequence ID" value="KAF7377110.1"/>
    <property type="molecule type" value="Genomic_DNA"/>
</dbReference>
<proteinExistence type="predicted"/>
<gene>
    <name evidence="7" type="ORF">MSAN_00130000</name>
</gene>
<feature type="region of interest" description="Disordered" evidence="5">
    <location>
        <begin position="1"/>
        <end position="77"/>
    </location>
</feature>
<evidence type="ECO:0000259" key="6">
    <source>
        <dbReference type="PROSITE" id="PS51999"/>
    </source>
</evidence>
<sequence>MSSPLKRLALDDAEPEDRLSPKRQKHASSATIHNIKETRADRSAAQIQGPMKEATDSMKDRTPNPAAAHKVVSPTAPPVPAAIVPPAVECFCDKPAQHLTVHADTKNKGRPFEKCHYYEPRCKYWEWSDKKGPVVAL</sequence>
<keyword evidence="2 4" id="KW-0863">Zinc-finger</keyword>
<accession>A0A8H7DK31</accession>
<dbReference type="Proteomes" id="UP000623467">
    <property type="component" value="Unassembled WGS sequence"/>
</dbReference>
<dbReference type="GO" id="GO:0008270">
    <property type="term" value="F:zinc ion binding"/>
    <property type="evidence" value="ECO:0007669"/>
    <property type="project" value="UniProtKB-KW"/>
</dbReference>
<feature type="domain" description="GRF-type" evidence="6">
    <location>
        <begin position="90"/>
        <end position="131"/>
    </location>
</feature>
<evidence type="ECO:0000256" key="2">
    <source>
        <dbReference type="ARBA" id="ARBA00022771"/>
    </source>
</evidence>